<dbReference type="Proteomes" id="UP000215145">
    <property type="component" value="Unassembled WGS sequence"/>
</dbReference>
<dbReference type="Gene3D" id="3.90.1180.10">
    <property type="entry name" value="Ribosomal protein L13"/>
    <property type="match status" value="1"/>
</dbReference>
<gene>
    <name evidence="5" type="primary">rplM</name>
    <name evidence="6" type="ORF">CGZ75_19450</name>
</gene>
<evidence type="ECO:0000313" key="7">
    <source>
        <dbReference type="Proteomes" id="UP000215145"/>
    </source>
</evidence>
<dbReference type="InterPro" id="IPR005823">
    <property type="entry name" value="Ribosomal_uL13_bac-type"/>
</dbReference>
<comment type="subunit">
    <text evidence="5">Part of the 50S ribosomal subunit.</text>
</comment>
<keyword evidence="7" id="KW-1185">Reference proteome</keyword>
<dbReference type="Pfam" id="PF00572">
    <property type="entry name" value="Ribosomal_L13"/>
    <property type="match status" value="1"/>
</dbReference>
<protein>
    <recommendedName>
        <fullName evidence="4 5">Large ribosomal subunit protein uL13</fullName>
    </recommendedName>
</protein>
<evidence type="ECO:0000256" key="4">
    <source>
        <dbReference type="ARBA" id="ARBA00035201"/>
    </source>
</evidence>
<dbReference type="InterPro" id="IPR005822">
    <property type="entry name" value="Ribosomal_uL13"/>
</dbReference>
<comment type="similarity">
    <text evidence="1 5">Belongs to the universal ribosomal protein uL13 family.</text>
</comment>
<keyword evidence="3 5" id="KW-0687">Ribonucleoprotein</keyword>
<evidence type="ECO:0000256" key="2">
    <source>
        <dbReference type="ARBA" id="ARBA00022980"/>
    </source>
</evidence>
<proteinExistence type="inferred from homology"/>
<evidence type="ECO:0000256" key="3">
    <source>
        <dbReference type="ARBA" id="ARBA00023274"/>
    </source>
</evidence>
<organism evidence="6 7">
    <name type="scientific">Paenibacillus herberti</name>
    <dbReference type="NCBI Taxonomy" id="1619309"/>
    <lineage>
        <taxon>Bacteria</taxon>
        <taxon>Bacillati</taxon>
        <taxon>Bacillota</taxon>
        <taxon>Bacilli</taxon>
        <taxon>Bacillales</taxon>
        <taxon>Paenibacillaceae</taxon>
        <taxon>Paenibacillus</taxon>
    </lineage>
</organism>
<dbReference type="NCBIfam" id="TIGR01066">
    <property type="entry name" value="rplM_bact"/>
    <property type="match status" value="1"/>
</dbReference>
<sequence>MRTTYMAKPTEIERNWHVVDAEGQTLGRLASEVASLIRGKHKPQFTPHLDSGDFVVVINAEKIVLTGNKWNDKNYYRHSMHPGGLKVTPAKDQIKKKPESLVELAVRGMLPKNRLGDKMKMKLKVYAGSEHPHQAQNPVAYELRG</sequence>
<dbReference type="GO" id="GO:0003729">
    <property type="term" value="F:mRNA binding"/>
    <property type="evidence" value="ECO:0007669"/>
    <property type="project" value="TreeGrafter"/>
</dbReference>
<comment type="caution">
    <text evidence="6">The sequence shown here is derived from an EMBL/GenBank/DDBJ whole genome shotgun (WGS) entry which is preliminary data.</text>
</comment>
<dbReference type="FunFam" id="3.90.1180.10:FF:000001">
    <property type="entry name" value="50S ribosomal protein L13"/>
    <property type="match status" value="1"/>
</dbReference>
<evidence type="ECO:0000256" key="5">
    <source>
        <dbReference type="HAMAP-Rule" id="MF_01366"/>
    </source>
</evidence>
<evidence type="ECO:0000313" key="6">
    <source>
        <dbReference type="EMBL" id="OXM15026.1"/>
    </source>
</evidence>
<dbReference type="PANTHER" id="PTHR11545">
    <property type="entry name" value="RIBOSOMAL PROTEIN L13"/>
    <property type="match status" value="1"/>
</dbReference>
<dbReference type="InterPro" id="IPR036899">
    <property type="entry name" value="Ribosomal_uL13_sf"/>
</dbReference>
<dbReference type="PIRSF" id="PIRSF002181">
    <property type="entry name" value="Ribosomal_L13"/>
    <property type="match status" value="1"/>
</dbReference>
<keyword evidence="2 5" id="KW-0689">Ribosomal protein</keyword>
<dbReference type="PANTHER" id="PTHR11545:SF2">
    <property type="entry name" value="LARGE RIBOSOMAL SUBUNIT PROTEIN UL13M"/>
    <property type="match status" value="1"/>
</dbReference>
<dbReference type="EMBL" id="NMUQ01000002">
    <property type="protein sequence ID" value="OXM15026.1"/>
    <property type="molecule type" value="Genomic_DNA"/>
</dbReference>
<evidence type="ECO:0000256" key="1">
    <source>
        <dbReference type="ARBA" id="ARBA00006227"/>
    </source>
</evidence>
<dbReference type="RefSeq" id="WP_089525838.1">
    <property type="nucleotide sequence ID" value="NZ_NMUQ01000002.1"/>
</dbReference>
<name>A0A229NYC7_9BACL</name>
<dbReference type="HAMAP" id="MF_01366">
    <property type="entry name" value="Ribosomal_uL13"/>
    <property type="match status" value="1"/>
</dbReference>
<reference evidence="6 7" key="1">
    <citation type="submission" date="2017-07" db="EMBL/GenBank/DDBJ databases">
        <title>Paenibacillus herberti R33 genome sequencing and assembly.</title>
        <authorList>
            <person name="Su W."/>
        </authorList>
    </citation>
    <scope>NUCLEOTIDE SEQUENCE [LARGE SCALE GENOMIC DNA]</scope>
    <source>
        <strain evidence="6 7">R33</strain>
    </source>
</reference>
<dbReference type="GO" id="GO:0017148">
    <property type="term" value="P:negative regulation of translation"/>
    <property type="evidence" value="ECO:0007669"/>
    <property type="project" value="TreeGrafter"/>
</dbReference>
<dbReference type="SUPFAM" id="SSF52161">
    <property type="entry name" value="Ribosomal protein L13"/>
    <property type="match status" value="1"/>
</dbReference>
<dbReference type="OrthoDB" id="9801330at2"/>
<comment type="function">
    <text evidence="5">This protein is one of the early assembly proteins of the 50S ribosomal subunit, although it is not seen to bind rRNA by itself. It is important during the early stages of 50S assembly.</text>
</comment>
<dbReference type="GO" id="GO:0003735">
    <property type="term" value="F:structural constituent of ribosome"/>
    <property type="evidence" value="ECO:0007669"/>
    <property type="project" value="InterPro"/>
</dbReference>
<dbReference type="CDD" id="cd00392">
    <property type="entry name" value="Ribosomal_L13"/>
    <property type="match status" value="1"/>
</dbReference>
<dbReference type="GO" id="GO:0022625">
    <property type="term" value="C:cytosolic large ribosomal subunit"/>
    <property type="evidence" value="ECO:0007669"/>
    <property type="project" value="TreeGrafter"/>
</dbReference>
<dbReference type="AlphaFoldDB" id="A0A229NYC7"/>
<accession>A0A229NYC7</accession>
<dbReference type="GO" id="GO:0006412">
    <property type="term" value="P:translation"/>
    <property type="evidence" value="ECO:0007669"/>
    <property type="project" value="UniProtKB-UniRule"/>
</dbReference>